<comment type="caution">
    <text evidence="3">The sequence shown here is derived from an EMBL/GenBank/DDBJ whole genome shotgun (WGS) entry which is preliminary data.</text>
</comment>
<dbReference type="InterPro" id="IPR010982">
    <property type="entry name" value="Lambda_DNA-bd_dom_sf"/>
</dbReference>
<accession>A0ABU8NXE5</accession>
<dbReference type="CDD" id="cd00093">
    <property type="entry name" value="HTH_XRE"/>
    <property type="match status" value="1"/>
</dbReference>
<protein>
    <submittedName>
        <fullName evidence="3">Helix-turn-helix transcriptional regulator</fullName>
    </submittedName>
</protein>
<evidence type="ECO:0000313" key="4">
    <source>
        <dbReference type="Proteomes" id="UP001359781"/>
    </source>
</evidence>
<feature type="compositionally biased region" description="Basic and acidic residues" evidence="1">
    <location>
        <begin position="137"/>
        <end position="150"/>
    </location>
</feature>
<dbReference type="Pfam" id="PF01381">
    <property type="entry name" value="HTH_3"/>
    <property type="match status" value="1"/>
</dbReference>
<evidence type="ECO:0000256" key="1">
    <source>
        <dbReference type="SAM" id="MobiDB-lite"/>
    </source>
</evidence>
<feature type="domain" description="HTH cro/C1-type" evidence="2">
    <location>
        <begin position="21"/>
        <end position="81"/>
    </location>
</feature>
<dbReference type="SMART" id="SM00530">
    <property type="entry name" value="HTH_XRE"/>
    <property type="match status" value="1"/>
</dbReference>
<reference evidence="3 4" key="1">
    <citation type="submission" date="2024-02" db="EMBL/GenBank/DDBJ databases">
        <title>Whole genome sequencing and characterization of Corynebacterium isolated from the ocular surface of dry eye disease sufferers.</title>
        <authorList>
            <person name="Naqvi M."/>
        </authorList>
    </citation>
    <scope>NUCLEOTIDE SEQUENCE [LARGE SCALE GENOMIC DNA]</scope>
    <source>
        <strain evidence="3 4">PCRF</strain>
    </source>
</reference>
<dbReference type="SUPFAM" id="SSF47413">
    <property type="entry name" value="lambda repressor-like DNA-binding domains"/>
    <property type="match status" value="1"/>
</dbReference>
<name>A0ABU8NXE5_9CORY</name>
<evidence type="ECO:0000259" key="2">
    <source>
        <dbReference type="PROSITE" id="PS50943"/>
    </source>
</evidence>
<dbReference type="PROSITE" id="PS50943">
    <property type="entry name" value="HTH_CROC1"/>
    <property type="match status" value="1"/>
</dbReference>
<dbReference type="InterPro" id="IPR001387">
    <property type="entry name" value="Cro/C1-type_HTH"/>
</dbReference>
<dbReference type="Gene3D" id="1.10.260.40">
    <property type="entry name" value="lambda repressor-like DNA-binding domains"/>
    <property type="match status" value="1"/>
</dbReference>
<dbReference type="Proteomes" id="UP001359781">
    <property type="component" value="Unassembled WGS sequence"/>
</dbReference>
<proteinExistence type="predicted"/>
<dbReference type="RefSeq" id="WP_337889913.1">
    <property type="nucleotide sequence ID" value="NZ_JBAHVI010000004.1"/>
</dbReference>
<dbReference type="EMBL" id="JBAHVJ010000004">
    <property type="protein sequence ID" value="MEJ4099641.1"/>
    <property type="molecule type" value="Genomic_DNA"/>
</dbReference>
<gene>
    <name evidence="3" type="ORF">V5S96_04575</name>
</gene>
<feature type="region of interest" description="Disordered" evidence="1">
    <location>
        <begin position="130"/>
        <end position="150"/>
    </location>
</feature>
<organism evidence="3 4">
    <name type="scientific">Corynebacterium mastitidis</name>
    <dbReference type="NCBI Taxonomy" id="161890"/>
    <lineage>
        <taxon>Bacteria</taxon>
        <taxon>Bacillati</taxon>
        <taxon>Actinomycetota</taxon>
        <taxon>Actinomycetes</taxon>
        <taxon>Mycobacteriales</taxon>
        <taxon>Corynebacteriaceae</taxon>
        <taxon>Corynebacterium</taxon>
    </lineage>
</organism>
<evidence type="ECO:0000313" key="3">
    <source>
        <dbReference type="EMBL" id="MEJ4099641.1"/>
    </source>
</evidence>
<sequence>MSSEHTWVQWASYGHALGRNLKEMRLMRGLSQQDLAELAGISRNQVSNLERNENTSTKSSDPVLSTVYKLARALQVPPAVLLPGVGHEVDVICHQRTGIEISFTWPETEQDTKAFRPRELVTRWNSDPSGGYESWVEEARRQGVWDPERE</sequence>
<keyword evidence="4" id="KW-1185">Reference proteome</keyword>